<protein>
    <submittedName>
        <fullName evidence="2">Acyl-CoA synthetase (AMP-forming)/AMP-acid ligase II</fullName>
    </submittedName>
</protein>
<evidence type="ECO:0000259" key="1">
    <source>
        <dbReference type="Pfam" id="PF04443"/>
    </source>
</evidence>
<dbReference type="GO" id="GO:0008218">
    <property type="term" value="P:bioluminescence"/>
    <property type="evidence" value="ECO:0007669"/>
    <property type="project" value="InterPro"/>
</dbReference>
<dbReference type="Gene3D" id="3.40.50.12780">
    <property type="entry name" value="N-terminal domain of ligase-like"/>
    <property type="match status" value="1"/>
</dbReference>
<dbReference type="Proteomes" id="UP000002791">
    <property type="component" value="Chromosome"/>
</dbReference>
<dbReference type="STRING" id="882082.SaccyDRAFT_2824"/>
<sequence length="343" mass="37254">MTTPPEPAVHSRRAELLPDLVELVEYHRRHCPEYARILAATGHEPGRHYAALSDVPWLPVRLFKNHVLRSVAADAVSSVLTSSGTTGKPSRIHFDAPAARAHQRALLNTLRPLLGARRLPMLVVDSAAQARRGATRSARAAGVLGLMNAGRDHTFVLDDDDRLDVTALHGFLRRHGGEPFLVFGFTYLVWTRLIRPAEQEGLDLSGGILLHSGGWKRLTDQAVDAAAFRAAAARVGLSRSHDFYGMVEQIGVVHLESDEPGLLSPPQGAEVIIRDPVTWQEARPGETGLVQVLSTLPRSYPGHSLLTEDLGVAHRVDGRTRFTVLGRLPRAEARGCSDAGVGS</sequence>
<name>H5XHJ0_9PSEU</name>
<dbReference type="OrthoDB" id="3597198at2"/>
<evidence type="ECO:0000313" key="2">
    <source>
        <dbReference type="EMBL" id="EHR61670.1"/>
    </source>
</evidence>
<proteinExistence type="predicted"/>
<reference evidence="2 3" key="1">
    <citation type="submission" date="2011-11" db="EMBL/GenBank/DDBJ databases">
        <title>The Noncontiguous Finished sequence of Saccharomonospora cyanea NA-134.</title>
        <authorList>
            <consortium name="US DOE Joint Genome Institute"/>
            <person name="Lucas S."/>
            <person name="Han J."/>
            <person name="Lapidus A."/>
            <person name="Cheng J.-F."/>
            <person name="Goodwin L."/>
            <person name="Pitluck S."/>
            <person name="Peters L."/>
            <person name="Ovchinnikova G."/>
            <person name="Lu M."/>
            <person name="Detter J.C."/>
            <person name="Han C."/>
            <person name="Tapia R."/>
            <person name="Land M."/>
            <person name="Hauser L."/>
            <person name="Kyrpides N."/>
            <person name="Ivanova N."/>
            <person name="Pagani I."/>
            <person name="Brambilla E.-M."/>
            <person name="Klenk H.-P."/>
            <person name="Woyke T."/>
        </authorList>
    </citation>
    <scope>NUCLEOTIDE SEQUENCE [LARGE SCALE GENOMIC DNA]</scope>
    <source>
        <strain evidence="2 3">NA-134</strain>
    </source>
</reference>
<accession>H5XHJ0</accession>
<organism evidence="2 3">
    <name type="scientific">Saccharomonospora cyanea NA-134</name>
    <dbReference type="NCBI Taxonomy" id="882082"/>
    <lineage>
        <taxon>Bacteria</taxon>
        <taxon>Bacillati</taxon>
        <taxon>Actinomycetota</taxon>
        <taxon>Actinomycetes</taxon>
        <taxon>Pseudonocardiales</taxon>
        <taxon>Pseudonocardiaceae</taxon>
        <taxon>Saccharomonospora</taxon>
    </lineage>
</organism>
<dbReference type="GO" id="GO:0047474">
    <property type="term" value="F:long-chain fatty acid--protein ligase activity"/>
    <property type="evidence" value="ECO:0007669"/>
    <property type="project" value="InterPro"/>
</dbReference>
<evidence type="ECO:0000313" key="3">
    <source>
        <dbReference type="Proteomes" id="UP000002791"/>
    </source>
</evidence>
<dbReference type="Pfam" id="PF04443">
    <property type="entry name" value="LuxE"/>
    <property type="match status" value="1"/>
</dbReference>
<dbReference type="eggNOG" id="COG0318">
    <property type="taxonomic scope" value="Bacteria"/>
</dbReference>
<dbReference type="AlphaFoldDB" id="H5XHJ0"/>
<dbReference type="InterPro" id="IPR042099">
    <property type="entry name" value="ANL_N_sf"/>
</dbReference>
<dbReference type="InterPro" id="IPR007534">
    <property type="entry name" value="LuxE"/>
</dbReference>
<feature type="domain" description="Acyl-protein synthetase LuxE" evidence="1">
    <location>
        <begin position="23"/>
        <end position="338"/>
    </location>
</feature>
<dbReference type="HOGENOM" id="CLU_051326_0_0_11"/>
<dbReference type="SUPFAM" id="SSF56801">
    <property type="entry name" value="Acetyl-CoA synthetase-like"/>
    <property type="match status" value="1"/>
</dbReference>
<gene>
    <name evidence="2" type="ORF">SaccyDRAFT_2824</name>
</gene>
<keyword evidence="2" id="KW-0436">Ligase</keyword>
<keyword evidence="3" id="KW-1185">Reference proteome</keyword>
<dbReference type="RefSeq" id="WP_005456990.1">
    <property type="nucleotide sequence ID" value="NZ_CM001440.1"/>
</dbReference>
<dbReference type="EMBL" id="CM001440">
    <property type="protein sequence ID" value="EHR61670.1"/>
    <property type="molecule type" value="Genomic_DNA"/>
</dbReference>